<dbReference type="PANTHER" id="PTHR46797">
    <property type="entry name" value="HTH-TYPE TRANSCRIPTIONAL REGULATOR"/>
    <property type="match status" value="1"/>
</dbReference>
<feature type="domain" description="HTH cro/C1-type" evidence="2">
    <location>
        <begin position="7"/>
        <end position="61"/>
    </location>
</feature>
<reference evidence="3" key="1">
    <citation type="submission" date="2022-10" db="EMBL/GenBank/DDBJ databases">
        <title>Comparative genomics and taxonomic characterization of three novel marine species of genus Reichenbachiella exhibiting antioxidant and polysaccharide degradation activities.</title>
        <authorList>
            <person name="Muhammad N."/>
            <person name="Lee Y.-J."/>
            <person name="Ko J."/>
            <person name="Kim S.-G."/>
        </authorList>
    </citation>
    <scope>NUCLEOTIDE SEQUENCE</scope>
    <source>
        <strain evidence="3">Wsw4-B4</strain>
    </source>
</reference>
<evidence type="ECO:0000313" key="3">
    <source>
        <dbReference type="EMBL" id="UXX79794.1"/>
    </source>
</evidence>
<dbReference type="RefSeq" id="WP_263051525.1">
    <property type="nucleotide sequence ID" value="NZ_CP106735.1"/>
</dbReference>
<sequence length="120" mass="13405">MDIGERIKKIREARGLSQKEVSATLNMDQSQYSKIEKGKTDPTTTTLDKITKAMGVSLAELFISNDPLEEVNSIDKSTMEKLQLLEELEEDEKQSVFKIIDGLVSKKKLKDTLSSALKTA</sequence>
<accession>A0ABY6D1J8</accession>
<name>A0ABY6D1J8_9BACT</name>
<keyword evidence="4" id="KW-1185">Reference proteome</keyword>
<dbReference type="SMART" id="SM00530">
    <property type="entry name" value="HTH_XRE"/>
    <property type="match status" value="1"/>
</dbReference>
<dbReference type="EMBL" id="CP106735">
    <property type="protein sequence ID" value="UXX79794.1"/>
    <property type="molecule type" value="Genomic_DNA"/>
</dbReference>
<evidence type="ECO:0000313" key="4">
    <source>
        <dbReference type="Proteomes" id="UP001062165"/>
    </source>
</evidence>
<evidence type="ECO:0000259" key="2">
    <source>
        <dbReference type="PROSITE" id="PS50943"/>
    </source>
</evidence>
<dbReference type="PANTHER" id="PTHR46797:SF11">
    <property type="entry name" value="HTH-TYPE TRANSCRIPTIONAL REGULATOR PUUR"/>
    <property type="match status" value="1"/>
</dbReference>
<organism evidence="3 4">
    <name type="scientific">Reichenbachiella carrageenanivorans</name>
    <dbReference type="NCBI Taxonomy" id="2979869"/>
    <lineage>
        <taxon>Bacteria</taxon>
        <taxon>Pseudomonadati</taxon>
        <taxon>Bacteroidota</taxon>
        <taxon>Cytophagia</taxon>
        <taxon>Cytophagales</taxon>
        <taxon>Reichenbachiellaceae</taxon>
        <taxon>Reichenbachiella</taxon>
    </lineage>
</organism>
<dbReference type="InterPro" id="IPR050807">
    <property type="entry name" value="TransReg_Diox_bact_type"/>
</dbReference>
<keyword evidence="1" id="KW-0238">DNA-binding</keyword>
<dbReference type="PROSITE" id="PS50943">
    <property type="entry name" value="HTH_CROC1"/>
    <property type="match status" value="1"/>
</dbReference>
<dbReference type="InterPro" id="IPR010982">
    <property type="entry name" value="Lambda_DNA-bd_dom_sf"/>
</dbReference>
<dbReference type="Proteomes" id="UP001062165">
    <property type="component" value="Chromosome"/>
</dbReference>
<dbReference type="Gene3D" id="1.10.260.40">
    <property type="entry name" value="lambda repressor-like DNA-binding domains"/>
    <property type="match status" value="1"/>
</dbReference>
<dbReference type="Pfam" id="PF01381">
    <property type="entry name" value="HTH_3"/>
    <property type="match status" value="1"/>
</dbReference>
<proteinExistence type="predicted"/>
<evidence type="ECO:0000256" key="1">
    <source>
        <dbReference type="ARBA" id="ARBA00023125"/>
    </source>
</evidence>
<dbReference type="CDD" id="cd00093">
    <property type="entry name" value="HTH_XRE"/>
    <property type="match status" value="1"/>
</dbReference>
<protein>
    <submittedName>
        <fullName evidence="3">Helix-turn-helix domain-containing protein</fullName>
    </submittedName>
</protein>
<dbReference type="InterPro" id="IPR001387">
    <property type="entry name" value="Cro/C1-type_HTH"/>
</dbReference>
<dbReference type="SUPFAM" id="SSF47413">
    <property type="entry name" value="lambda repressor-like DNA-binding domains"/>
    <property type="match status" value="1"/>
</dbReference>
<gene>
    <name evidence="3" type="ORF">N7E81_01565</name>
</gene>